<feature type="non-terminal residue" evidence="1">
    <location>
        <position position="1"/>
    </location>
</feature>
<accession>X0Y4J3</accession>
<dbReference type="EMBL" id="BARS01057879">
    <property type="protein sequence ID" value="GAG43588.1"/>
    <property type="molecule type" value="Genomic_DNA"/>
</dbReference>
<organism evidence="1">
    <name type="scientific">marine sediment metagenome</name>
    <dbReference type="NCBI Taxonomy" id="412755"/>
    <lineage>
        <taxon>unclassified sequences</taxon>
        <taxon>metagenomes</taxon>
        <taxon>ecological metagenomes</taxon>
    </lineage>
</organism>
<proteinExistence type="predicted"/>
<gene>
    <name evidence="1" type="ORF">S01H1_84678</name>
</gene>
<comment type="caution">
    <text evidence="1">The sequence shown here is derived from an EMBL/GenBank/DDBJ whole genome shotgun (WGS) entry which is preliminary data.</text>
</comment>
<dbReference type="AlphaFoldDB" id="X0Y4J3"/>
<name>X0Y4J3_9ZZZZ</name>
<evidence type="ECO:0000313" key="1">
    <source>
        <dbReference type="EMBL" id="GAG43588.1"/>
    </source>
</evidence>
<sequence>FLALVAGEIVALVKIGKQNERIKKLEKKIAKQK</sequence>
<reference evidence="1" key="1">
    <citation type="journal article" date="2014" name="Front. Microbiol.">
        <title>High frequency of phylogenetically diverse reductive dehalogenase-homologous genes in deep subseafloor sedimentary metagenomes.</title>
        <authorList>
            <person name="Kawai M."/>
            <person name="Futagami T."/>
            <person name="Toyoda A."/>
            <person name="Takaki Y."/>
            <person name="Nishi S."/>
            <person name="Hori S."/>
            <person name="Arai W."/>
            <person name="Tsubouchi T."/>
            <person name="Morono Y."/>
            <person name="Uchiyama I."/>
            <person name="Ito T."/>
            <person name="Fujiyama A."/>
            <person name="Inagaki F."/>
            <person name="Takami H."/>
        </authorList>
    </citation>
    <scope>NUCLEOTIDE SEQUENCE</scope>
    <source>
        <strain evidence="1">Expedition CK06-06</strain>
    </source>
</reference>
<protein>
    <submittedName>
        <fullName evidence="1">Uncharacterized protein</fullName>
    </submittedName>
</protein>